<organism evidence="1 2">
    <name type="scientific">Magnetofaba australis IT-1</name>
    <dbReference type="NCBI Taxonomy" id="1434232"/>
    <lineage>
        <taxon>Bacteria</taxon>
        <taxon>Pseudomonadati</taxon>
        <taxon>Pseudomonadota</taxon>
        <taxon>Magnetococcia</taxon>
        <taxon>Magnetococcales</taxon>
        <taxon>Magnetococcaceae</taxon>
        <taxon>Magnetofaba</taxon>
    </lineage>
</organism>
<name>A0A1Y2K818_9PROT</name>
<gene>
    <name evidence="1" type="ORF">MAIT1_00228</name>
</gene>
<protein>
    <submittedName>
        <fullName evidence="1">Uncharacterized protein</fullName>
    </submittedName>
</protein>
<comment type="caution">
    <text evidence="1">The sequence shown here is derived from an EMBL/GenBank/DDBJ whole genome shotgun (WGS) entry which is preliminary data.</text>
</comment>
<accession>A0A1Y2K818</accession>
<sequence>MEFQLAALSHHAIVHGLPHTLATLADADTPLATPPTEPPNDPQIVVMSLYGSTSNAEFLEIFNAAMLQQAGLPAQERLLTLQEVKNMSSSAEWFAFSNLRDTMPEQRR</sequence>
<evidence type="ECO:0000313" key="2">
    <source>
        <dbReference type="Proteomes" id="UP000194003"/>
    </source>
</evidence>
<dbReference type="Proteomes" id="UP000194003">
    <property type="component" value="Unassembled WGS sequence"/>
</dbReference>
<evidence type="ECO:0000313" key="1">
    <source>
        <dbReference type="EMBL" id="OSM06891.1"/>
    </source>
</evidence>
<dbReference type="EMBL" id="LVJN01000015">
    <property type="protein sequence ID" value="OSM06891.1"/>
    <property type="molecule type" value="Genomic_DNA"/>
</dbReference>
<reference evidence="1 2" key="1">
    <citation type="journal article" date="2016" name="BMC Genomics">
        <title>Combined genomic and structural analyses of a cultured magnetotactic bacterium reveals its niche adaptation to a dynamic environment.</title>
        <authorList>
            <person name="Araujo A.C."/>
            <person name="Morillo V."/>
            <person name="Cypriano J."/>
            <person name="Teixeira L.C."/>
            <person name="Leao P."/>
            <person name="Lyra S."/>
            <person name="Almeida L.G."/>
            <person name="Bazylinski D.A."/>
            <person name="Vasconcellos A.T."/>
            <person name="Abreu F."/>
            <person name="Lins U."/>
        </authorList>
    </citation>
    <scope>NUCLEOTIDE SEQUENCE [LARGE SCALE GENOMIC DNA]</scope>
    <source>
        <strain evidence="1 2">IT-1</strain>
    </source>
</reference>
<keyword evidence="2" id="KW-1185">Reference proteome</keyword>
<proteinExistence type="predicted"/>
<dbReference type="AlphaFoldDB" id="A0A1Y2K818"/>